<dbReference type="EMBL" id="CP011454">
    <property type="protein sequence ID" value="AMW04056.1"/>
    <property type="molecule type" value="Genomic_DNA"/>
</dbReference>
<keyword evidence="3" id="KW-1185">Reference proteome</keyword>
<evidence type="ECO:0000313" key="3">
    <source>
        <dbReference type="Proteomes" id="UP000076404"/>
    </source>
</evidence>
<feature type="transmembrane region" description="Helical" evidence="1">
    <location>
        <begin position="36"/>
        <end position="59"/>
    </location>
</feature>
<feature type="transmembrane region" description="Helical" evidence="1">
    <location>
        <begin position="7"/>
        <end position="24"/>
    </location>
</feature>
<reference evidence="2 3" key="2">
    <citation type="journal article" date="2016" name="Environ. Microbiol. Rep.">
        <title>Metagenomic evidence for the presence of phototrophic Gemmatimonadetes bacteria in diverse environments.</title>
        <authorList>
            <person name="Zeng Y."/>
            <person name="Baumbach J."/>
            <person name="Barbosa E.G."/>
            <person name="Azevedo V."/>
            <person name="Zhang C."/>
            <person name="Koblizek M."/>
        </authorList>
    </citation>
    <scope>NUCLEOTIDE SEQUENCE [LARGE SCALE GENOMIC DNA]</scope>
    <source>
        <strain evidence="2 3">AP64</strain>
    </source>
</reference>
<keyword evidence="1" id="KW-0812">Transmembrane</keyword>
<keyword evidence="1" id="KW-1133">Transmembrane helix</keyword>
<dbReference type="STRING" id="1379270.GEMMAAP_02800"/>
<keyword evidence="1" id="KW-0472">Membrane</keyword>
<evidence type="ECO:0000313" key="2">
    <source>
        <dbReference type="EMBL" id="AMW04056.1"/>
    </source>
</evidence>
<accession>A0A143BG98</accession>
<gene>
    <name evidence="2" type="ORF">GEMMAAP_02800</name>
</gene>
<evidence type="ECO:0008006" key="4">
    <source>
        <dbReference type="Google" id="ProtNLM"/>
    </source>
</evidence>
<sequence length="65" mass="6915">MDLRLPIGGLFVVLGVILGVFGIMTNGDVAMYERSAGLNINLVWGVVMLGVGLIFLGLAQRAARR</sequence>
<dbReference type="Proteomes" id="UP000076404">
    <property type="component" value="Chromosome"/>
</dbReference>
<dbReference type="AlphaFoldDB" id="A0A143BG98"/>
<proteinExistence type="predicted"/>
<dbReference type="eggNOG" id="ENOG50305RC">
    <property type="taxonomic scope" value="Bacteria"/>
</dbReference>
<reference evidence="2 3" key="1">
    <citation type="journal article" date="2014" name="Proc. Natl. Acad. Sci. U.S.A.">
        <title>Functional type 2 photosynthetic reaction centers found in the rare bacterial phylum Gemmatimonadetes.</title>
        <authorList>
            <person name="Zeng Y."/>
            <person name="Feng F."/>
            <person name="Medova H."/>
            <person name="Dean J."/>
            <person name="Koblizek M."/>
        </authorList>
    </citation>
    <scope>NUCLEOTIDE SEQUENCE [LARGE SCALE GENOMIC DNA]</scope>
    <source>
        <strain evidence="2 3">AP64</strain>
    </source>
</reference>
<organism evidence="2 3">
    <name type="scientific">Gemmatimonas phototrophica</name>
    <dbReference type="NCBI Taxonomy" id="1379270"/>
    <lineage>
        <taxon>Bacteria</taxon>
        <taxon>Pseudomonadati</taxon>
        <taxon>Gemmatimonadota</taxon>
        <taxon>Gemmatimonadia</taxon>
        <taxon>Gemmatimonadales</taxon>
        <taxon>Gemmatimonadaceae</taxon>
        <taxon>Gemmatimonas</taxon>
    </lineage>
</organism>
<protein>
    <recommendedName>
        <fullName evidence="4">DUF3185 family protein</fullName>
    </recommendedName>
</protein>
<dbReference type="RefSeq" id="WP_043580556.1">
    <property type="nucleotide sequence ID" value="NZ_CP011454.1"/>
</dbReference>
<evidence type="ECO:0000256" key="1">
    <source>
        <dbReference type="SAM" id="Phobius"/>
    </source>
</evidence>
<name>A0A143BG98_9BACT</name>
<dbReference type="KEGG" id="gph:GEMMAAP_02800"/>